<organism evidence="1 2">
    <name type="scientific">Phlebotomus papatasi</name>
    <name type="common">Sandfly</name>
    <dbReference type="NCBI Taxonomy" id="29031"/>
    <lineage>
        <taxon>Eukaryota</taxon>
        <taxon>Metazoa</taxon>
        <taxon>Ecdysozoa</taxon>
        <taxon>Arthropoda</taxon>
        <taxon>Hexapoda</taxon>
        <taxon>Insecta</taxon>
        <taxon>Pterygota</taxon>
        <taxon>Neoptera</taxon>
        <taxon>Endopterygota</taxon>
        <taxon>Diptera</taxon>
        <taxon>Nematocera</taxon>
        <taxon>Psychodoidea</taxon>
        <taxon>Psychodidae</taxon>
        <taxon>Phlebotomus</taxon>
        <taxon>Phlebotomus</taxon>
    </lineage>
</organism>
<dbReference type="Proteomes" id="UP000092462">
    <property type="component" value="Unassembled WGS sequence"/>
</dbReference>
<evidence type="ECO:0000313" key="1">
    <source>
        <dbReference type="EnsemblMetazoa" id="PPAI009192-PA"/>
    </source>
</evidence>
<name>A0A1B0DLF2_PHLPP</name>
<proteinExistence type="predicted"/>
<dbReference type="VEuPathDB" id="VectorBase:PPAI009192"/>
<dbReference type="Pfam" id="PF14974">
    <property type="entry name" value="P_C10"/>
    <property type="match status" value="1"/>
</dbReference>
<dbReference type="InterPro" id="IPR026317">
    <property type="entry name" value="P_C10"/>
</dbReference>
<reference evidence="1" key="1">
    <citation type="submission" date="2022-08" db="UniProtKB">
        <authorList>
            <consortium name="EnsemblMetazoa"/>
        </authorList>
    </citation>
    <scope>IDENTIFICATION</scope>
    <source>
        <strain evidence="1">Israel</strain>
    </source>
</reference>
<keyword evidence="2" id="KW-1185">Reference proteome</keyword>
<evidence type="ECO:0000313" key="2">
    <source>
        <dbReference type="Proteomes" id="UP000092462"/>
    </source>
</evidence>
<sequence>MNIPKTVNLAENSQRITEAKALARKEMIAMMQHYFPIVMTPALGSNIQYNFKHSTDPSTLPLRCFP</sequence>
<dbReference type="AlphaFoldDB" id="A0A1B0DLF2"/>
<dbReference type="EMBL" id="AJVK01036391">
    <property type="status" value="NOT_ANNOTATED_CDS"/>
    <property type="molecule type" value="Genomic_DNA"/>
</dbReference>
<accession>A0A1B0DLF2</accession>
<protein>
    <submittedName>
        <fullName evidence="1">Uncharacterized protein</fullName>
    </submittedName>
</protein>
<dbReference type="EnsemblMetazoa" id="PPAI009192-RA">
    <property type="protein sequence ID" value="PPAI009192-PA"/>
    <property type="gene ID" value="PPAI009192"/>
</dbReference>